<dbReference type="OrthoDB" id="8417515at2"/>
<keyword evidence="2" id="KW-1185">Reference proteome</keyword>
<dbReference type="GO" id="GO:0006974">
    <property type="term" value="P:DNA damage response"/>
    <property type="evidence" value="ECO:0007669"/>
    <property type="project" value="TreeGrafter"/>
</dbReference>
<proteinExistence type="predicted"/>
<name>A0A1C3UAA5_9HYPH</name>
<evidence type="ECO:0000313" key="2">
    <source>
        <dbReference type="Proteomes" id="UP000199435"/>
    </source>
</evidence>
<dbReference type="PANTHER" id="PTHR38785">
    <property type="entry name" value="HOMOLOG OF VIRK"/>
    <property type="match status" value="1"/>
</dbReference>
<dbReference type="AlphaFoldDB" id="A0A1C3UAA5"/>
<evidence type="ECO:0008006" key="3">
    <source>
        <dbReference type="Google" id="ProtNLM"/>
    </source>
</evidence>
<reference evidence="2" key="1">
    <citation type="submission" date="2016-08" db="EMBL/GenBank/DDBJ databases">
        <authorList>
            <person name="Varghese N."/>
            <person name="Submissions Spin"/>
        </authorList>
    </citation>
    <scope>NUCLEOTIDE SEQUENCE [LARGE SCALE GENOMIC DNA]</scope>
    <source>
        <strain evidence="2">HAMBI 2971</strain>
    </source>
</reference>
<gene>
    <name evidence="1" type="ORF">GA0061102_1002240</name>
</gene>
<sequence length="316" mass="35955">MNQNTSIATAPDGAMSSVALRGTMLPTSGEPLRSRYLLLLRILTFGLRVRWKRAFLFWFRFAANPLLTMRWWHFLAKFTATRAFPAPHDELLQKPLSKFLVYGLNSSKRLALLIDHFSIAERILSRESMISLWRGEWLDMGTVQGRSEAYACLIALADRSGGRHEGAFAIKLVRMRDKAVLCTARFMFVHHGAEGRYTIVVGSMQGPRNAKQRVVEVTRDLSGLRPKEAILVVLQGLTVEGRAQHFLAISQAKHPIHYRRGSKQSMMMSNIDAFWAERSGEPDDTFGFLVPHSKTYGADKRSQSKLWFYNVGELFY</sequence>
<dbReference type="Proteomes" id="UP000199435">
    <property type="component" value="Unassembled WGS sequence"/>
</dbReference>
<dbReference type="STRING" id="411945.GA0061102_1002240"/>
<dbReference type="EMBL" id="FMAH01000002">
    <property type="protein sequence ID" value="SCB12392.1"/>
    <property type="molecule type" value="Genomic_DNA"/>
</dbReference>
<dbReference type="RefSeq" id="WP_092844087.1">
    <property type="nucleotide sequence ID" value="NZ_FMAH01000002.1"/>
</dbReference>
<organism evidence="1 2">
    <name type="scientific">Rhizobium miluonense</name>
    <dbReference type="NCBI Taxonomy" id="411945"/>
    <lineage>
        <taxon>Bacteria</taxon>
        <taxon>Pseudomonadati</taxon>
        <taxon>Pseudomonadota</taxon>
        <taxon>Alphaproteobacteria</taxon>
        <taxon>Hyphomicrobiales</taxon>
        <taxon>Rhizobiaceae</taxon>
        <taxon>Rhizobium/Agrobacterium group</taxon>
        <taxon>Rhizobium</taxon>
    </lineage>
</organism>
<dbReference type="InterPro" id="IPR007488">
    <property type="entry name" value="DUF535"/>
</dbReference>
<dbReference type="PANTHER" id="PTHR38785:SF1">
    <property type="entry name" value="HOMOLOG OF VIRK"/>
    <property type="match status" value="1"/>
</dbReference>
<evidence type="ECO:0000313" key="1">
    <source>
        <dbReference type="EMBL" id="SCB12392.1"/>
    </source>
</evidence>
<accession>A0A1C3UAA5</accession>
<dbReference type="Pfam" id="PF04393">
    <property type="entry name" value="DUF535"/>
    <property type="match status" value="1"/>
</dbReference>
<protein>
    <recommendedName>
        <fullName evidence="3">VirK protein</fullName>
    </recommendedName>
</protein>